<feature type="domain" description="NADP-dependent oxidoreductase" evidence="4">
    <location>
        <begin position="15"/>
        <end position="263"/>
    </location>
</feature>
<feature type="binding site" evidence="2">
    <location>
        <position position="111"/>
    </location>
    <ligand>
        <name>substrate</name>
    </ligand>
</feature>
<accession>A0A345Y9Q3</accession>
<dbReference type="EMBL" id="CP031337">
    <property type="protein sequence ID" value="AXK40655.1"/>
    <property type="molecule type" value="Genomic_DNA"/>
</dbReference>
<dbReference type="OrthoDB" id="5488419at2"/>
<dbReference type="InterPro" id="IPR023210">
    <property type="entry name" value="NADP_OxRdtase_dom"/>
</dbReference>
<dbReference type="RefSeq" id="WP_115434582.1">
    <property type="nucleotide sequence ID" value="NZ_CP031337.1"/>
</dbReference>
<evidence type="ECO:0000256" key="3">
    <source>
        <dbReference type="PIRSR" id="PIRSR000097-3"/>
    </source>
</evidence>
<dbReference type="KEGG" id="ccah:DWG20_15175"/>
<dbReference type="PIRSF" id="PIRSF000097">
    <property type="entry name" value="AKR"/>
    <property type="match status" value="1"/>
</dbReference>
<dbReference type="PANTHER" id="PTHR43638">
    <property type="entry name" value="OXIDOREDUCTASE, ALDO/KETO REDUCTASE FAMILY PROTEIN"/>
    <property type="match status" value="1"/>
</dbReference>
<proteinExistence type="predicted"/>
<evidence type="ECO:0000259" key="4">
    <source>
        <dbReference type="Pfam" id="PF00248"/>
    </source>
</evidence>
<dbReference type="PANTHER" id="PTHR43638:SF3">
    <property type="entry name" value="ALDEHYDE REDUCTASE"/>
    <property type="match status" value="1"/>
</dbReference>
<gene>
    <name evidence="5" type="ORF">DWG20_15175</name>
</gene>
<dbReference type="Gene3D" id="3.20.20.100">
    <property type="entry name" value="NADP-dependent oxidoreductase domain"/>
    <property type="match status" value="1"/>
</dbReference>
<dbReference type="AlphaFoldDB" id="A0A345Y9Q3"/>
<organism evidence="5 6">
    <name type="scientific">Crenobacter cavernae</name>
    <dbReference type="NCBI Taxonomy" id="2290923"/>
    <lineage>
        <taxon>Bacteria</taxon>
        <taxon>Pseudomonadati</taxon>
        <taxon>Pseudomonadota</taxon>
        <taxon>Betaproteobacteria</taxon>
        <taxon>Neisseriales</taxon>
        <taxon>Neisseriaceae</taxon>
        <taxon>Crenobacter</taxon>
    </lineage>
</organism>
<dbReference type="Pfam" id="PF00248">
    <property type="entry name" value="Aldo_ket_red"/>
    <property type="match status" value="1"/>
</dbReference>
<dbReference type="PRINTS" id="PR00069">
    <property type="entry name" value="ALDKETRDTASE"/>
</dbReference>
<dbReference type="InterPro" id="IPR020471">
    <property type="entry name" value="AKR"/>
</dbReference>
<feature type="active site" description="Proton donor" evidence="1">
    <location>
        <position position="53"/>
    </location>
</feature>
<sequence>MKTVTLPSGVKVPALGQGTWFMGEQRSRRADEIAALRHGIDLGMTLIDTAEMYGDGATEELVGEALAGRRDEAFLVSKVYPWNASKKGTKQACEKSLKRLQTDRLDLYLLHWRGNVPFRDTLAAMEELVAEGKIRYWGVSNLDTDDMDELYELLDGERCQTDQVLYNLTRRGPEYDLMPWARERRMPIMAYSPIEQGRVPADGALADIAAKHGVSPYQVALSWVIRDDNVIAIPKAARAEHVAENRAALDLVLDEEDLTALDAEFPAPDYKMPLEML</sequence>
<dbReference type="GO" id="GO:0016491">
    <property type="term" value="F:oxidoreductase activity"/>
    <property type="evidence" value="ECO:0007669"/>
    <property type="project" value="InterPro"/>
</dbReference>
<dbReference type="CDD" id="cd19138">
    <property type="entry name" value="AKR_YeaE"/>
    <property type="match status" value="1"/>
</dbReference>
<reference evidence="5 6" key="1">
    <citation type="submission" date="2018-07" db="EMBL/GenBank/DDBJ databases">
        <title>Crenobacter cavernae sp. nov., isolated from a karst cave.</title>
        <authorList>
            <person name="Zhu H."/>
        </authorList>
    </citation>
    <scope>NUCLEOTIDE SEQUENCE [LARGE SCALE GENOMIC DNA]</scope>
    <source>
        <strain evidence="5 6">K1W11S-77</strain>
    </source>
</reference>
<dbReference type="Proteomes" id="UP000254537">
    <property type="component" value="Chromosome"/>
</dbReference>
<evidence type="ECO:0000313" key="6">
    <source>
        <dbReference type="Proteomes" id="UP000254537"/>
    </source>
</evidence>
<dbReference type="InterPro" id="IPR036812">
    <property type="entry name" value="NAD(P)_OxRdtase_dom_sf"/>
</dbReference>
<protein>
    <submittedName>
        <fullName evidence="5">Aldo/keto reductase</fullName>
    </submittedName>
</protein>
<evidence type="ECO:0000313" key="5">
    <source>
        <dbReference type="EMBL" id="AXK40655.1"/>
    </source>
</evidence>
<evidence type="ECO:0000256" key="2">
    <source>
        <dbReference type="PIRSR" id="PIRSR000097-2"/>
    </source>
</evidence>
<evidence type="ECO:0000256" key="1">
    <source>
        <dbReference type="PIRSR" id="PIRSR000097-1"/>
    </source>
</evidence>
<name>A0A345Y9Q3_9NEIS</name>
<dbReference type="SUPFAM" id="SSF51430">
    <property type="entry name" value="NAD(P)-linked oxidoreductase"/>
    <property type="match status" value="1"/>
</dbReference>
<feature type="site" description="Lowers pKa of active site Tyr" evidence="3">
    <location>
        <position position="78"/>
    </location>
</feature>